<accession>A0ACC2VUY2</accession>
<gene>
    <name evidence="1" type="ORF">QFC21_002569</name>
</gene>
<dbReference type="Proteomes" id="UP001227268">
    <property type="component" value="Unassembled WGS sequence"/>
</dbReference>
<proteinExistence type="predicted"/>
<keyword evidence="2" id="KW-1185">Reference proteome</keyword>
<dbReference type="EMBL" id="JASBWT010000007">
    <property type="protein sequence ID" value="KAJ9103147.1"/>
    <property type="molecule type" value="Genomic_DNA"/>
</dbReference>
<organism evidence="1 2">
    <name type="scientific">Naganishia friedmannii</name>
    <dbReference type="NCBI Taxonomy" id="89922"/>
    <lineage>
        <taxon>Eukaryota</taxon>
        <taxon>Fungi</taxon>
        <taxon>Dikarya</taxon>
        <taxon>Basidiomycota</taxon>
        <taxon>Agaricomycotina</taxon>
        <taxon>Tremellomycetes</taxon>
        <taxon>Filobasidiales</taxon>
        <taxon>Filobasidiaceae</taxon>
        <taxon>Naganishia</taxon>
    </lineage>
</organism>
<sequence>MVNGQMGSPPRYGHSYDYRPPSPNQDRTASRPNLAGFEHQASIGASQDPTSNTPSYQLPRPTSMQPRYNALEPQRYLDTVPYPANQNQPPPRIFADHVRSPVFSSFQSQGPMMPQRHDSSGGGMYPPLTQSNTPTNNMYESRPAYNMHSSHTGSSSSMGAPGQFPWGQSQNMPHLNVGGMAVDTQQASAAYQSSVSPVISTGGTPFGRTGGPRNTHSVDDEFDGRTRNAKAQKRHREKRKAHVKHLEETVLALQNHVRTLTRNQPLDSSGRPYFSPLVGGFPSQAEHEQILSRNTLLVEENQSLRAEIDNLRLRLNESQGLNYSMSTSHPADMANRMLASSHIGGINPTSSAITPISEDEPNRSLSLNLPSLTVGVKAESVNQHYSSMDITPTSANQHMQSYGPAFGHSGTRRYYSSNIDQSPPLQPLTGGSNLGPNPTSAPQDVYHRYDIPQNHSTENGVSSGFQTAMSSASLQLQQRHSNPLVNSGGATQFTNHEAAGYGAGPLTRVSKETAIPASLDGESASIVGRDTDRMMSR</sequence>
<reference evidence="1" key="1">
    <citation type="submission" date="2023-04" db="EMBL/GenBank/DDBJ databases">
        <title>Draft Genome sequencing of Naganishia species isolated from polar environments using Oxford Nanopore Technology.</title>
        <authorList>
            <person name="Leo P."/>
            <person name="Venkateswaran K."/>
        </authorList>
    </citation>
    <scope>NUCLEOTIDE SEQUENCE</scope>
    <source>
        <strain evidence="1">MNA-CCFEE 5423</strain>
    </source>
</reference>
<name>A0ACC2VUY2_9TREE</name>
<comment type="caution">
    <text evidence="1">The sequence shown here is derived from an EMBL/GenBank/DDBJ whole genome shotgun (WGS) entry which is preliminary data.</text>
</comment>
<evidence type="ECO:0000313" key="1">
    <source>
        <dbReference type="EMBL" id="KAJ9103147.1"/>
    </source>
</evidence>
<evidence type="ECO:0000313" key="2">
    <source>
        <dbReference type="Proteomes" id="UP001227268"/>
    </source>
</evidence>
<protein>
    <submittedName>
        <fullName evidence="1">Uncharacterized protein</fullName>
    </submittedName>
</protein>